<reference evidence="5" key="2">
    <citation type="submission" date="2022-06" db="UniProtKB">
        <authorList>
            <consortium name="EnsemblMetazoa"/>
        </authorList>
    </citation>
    <scope>IDENTIFICATION</scope>
    <source>
        <strain evidence="5">PS312</strain>
    </source>
</reference>
<proteinExistence type="inferred from homology"/>
<comment type="similarity">
    <text evidence="1 4">Belongs to the type-B carboxylesterase/lipase family.</text>
</comment>
<organism evidence="5 6">
    <name type="scientific">Pristionchus pacificus</name>
    <name type="common">Parasitic nematode worm</name>
    <dbReference type="NCBI Taxonomy" id="54126"/>
    <lineage>
        <taxon>Eukaryota</taxon>
        <taxon>Metazoa</taxon>
        <taxon>Ecdysozoa</taxon>
        <taxon>Nematoda</taxon>
        <taxon>Chromadorea</taxon>
        <taxon>Rhabditida</taxon>
        <taxon>Rhabditina</taxon>
        <taxon>Diplogasteromorpha</taxon>
        <taxon>Diplogasteroidea</taxon>
        <taxon>Neodiplogasteridae</taxon>
        <taxon>Pristionchus</taxon>
    </lineage>
</organism>
<dbReference type="PANTHER" id="PTHR44590">
    <property type="entry name" value="CARBOXYLIC ESTER HYDROLASE-RELATED"/>
    <property type="match status" value="1"/>
</dbReference>
<evidence type="ECO:0000313" key="6">
    <source>
        <dbReference type="Proteomes" id="UP000005239"/>
    </source>
</evidence>
<dbReference type="PANTHER" id="PTHR44590:SF3">
    <property type="entry name" value="CARBOXYLESTERASE TYPE B DOMAIN-CONTAINING PROTEIN"/>
    <property type="match status" value="1"/>
</dbReference>
<dbReference type="InterPro" id="IPR002018">
    <property type="entry name" value="CarbesteraseB"/>
</dbReference>
<evidence type="ECO:0000256" key="4">
    <source>
        <dbReference type="RuleBase" id="RU361235"/>
    </source>
</evidence>
<dbReference type="Pfam" id="PF00135">
    <property type="entry name" value="COesterase"/>
    <property type="match status" value="2"/>
</dbReference>
<name>A0A2A6D229_PRIPA</name>
<sequence length="521" mass="57832">MAHIVYPPSRIVKTAYGEVRGRRLIYEGERQVDAFQEYPSPLHQLAIFDSKVDETKRNSEIPKNFNYLHFSGKRKPQPPARWEGVKVTTEFAARSMQGPKNPQDYVNGIPSEDSLYLNVFTPSWDVPEGGFPVLVFIHGGAFAMGDASWKSKMFCGECGQINLQVTRGVIFITIQYRLGYLGFLTTVEALKWIQLNIGAFGGDTMNVTLMGKSAGAASVDLLHLSPHSTNLFHKAITMSGTAECRWALLAKLRLLPAEAFGVKMFQQEKEDNADFEVGPCLDGDLFPEPLDVLRARATAKPFITGVTKEEGLLMMVGRQSTPEGLEETLMDATRDCQEIDAMKCELRGRFIGDTKQDDPAYMRAQAGMISDAVFVAGTLEHCRRTVAIQKLPVCLYVFEHFTPSILGYLEGALPIQDTTHACEIFYLFKKGAFGDPEINVTEKRVMNIFTSAFTNFAKFGNPNGSDDATSALPVQWDSITEENPALSYVFTSEEPKMCTDLAELLSSSIFATNTSEVLNHE</sequence>
<evidence type="ECO:0000256" key="2">
    <source>
        <dbReference type="ARBA" id="ARBA00022487"/>
    </source>
</evidence>
<dbReference type="InterPro" id="IPR019826">
    <property type="entry name" value="Carboxylesterase_B_AS"/>
</dbReference>
<protein>
    <recommendedName>
        <fullName evidence="4">Carboxylic ester hydrolase</fullName>
        <ecNumber evidence="4">3.1.1.-</ecNumber>
    </recommendedName>
</protein>
<keyword evidence="3 4" id="KW-0378">Hydrolase</keyword>
<dbReference type="EnsemblMetazoa" id="PPA42366.1">
    <property type="protein sequence ID" value="PPA42366.1"/>
    <property type="gene ID" value="WBGene00280735"/>
</dbReference>
<dbReference type="GO" id="GO:0052689">
    <property type="term" value="F:carboxylic ester hydrolase activity"/>
    <property type="evidence" value="ECO:0007669"/>
    <property type="project" value="UniProtKB-KW"/>
</dbReference>
<dbReference type="PROSITE" id="PS00122">
    <property type="entry name" value="CARBOXYLESTERASE_B_1"/>
    <property type="match status" value="1"/>
</dbReference>
<dbReference type="EC" id="3.1.1.-" evidence="4"/>
<evidence type="ECO:0000256" key="3">
    <source>
        <dbReference type="ARBA" id="ARBA00022801"/>
    </source>
</evidence>
<gene>
    <name evidence="5" type="primary">WBGene00280735</name>
</gene>
<dbReference type="OrthoDB" id="3200163at2759"/>
<keyword evidence="2" id="KW-0719">Serine esterase</keyword>
<reference evidence="6" key="1">
    <citation type="journal article" date="2008" name="Nat. Genet.">
        <title>The Pristionchus pacificus genome provides a unique perspective on nematode lifestyle and parasitism.</title>
        <authorList>
            <person name="Dieterich C."/>
            <person name="Clifton S.W."/>
            <person name="Schuster L.N."/>
            <person name="Chinwalla A."/>
            <person name="Delehaunty K."/>
            <person name="Dinkelacker I."/>
            <person name="Fulton L."/>
            <person name="Fulton R."/>
            <person name="Godfrey J."/>
            <person name="Minx P."/>
            <person name="Mitreva M."/>
            <person name="Roeseler W."/>
            <person name="Tian H."/>
            <person name="Witte H."/>
            <person name="Yang S.P."/>
            <person name="Wilson R.K."/>
            <person name="Sommer R.J."/>
        </authorList>
    </citation>
    <scope>NUCLEOTIDE SEQUENCE [LARGE SCALE GENOMIC DNA]</scope>
    <source>
        <strain evidence="6">PS312</strain>
    </source>
</reference>
<accession>A0A8R1V247</accession>
<dbReference type="Proteomes" id="UP000005239">
    <property type="component" value="Unassembled WGS sequence"/>
</dbReference>
<dbReference type="AlphaFoldDB" id="A0A2A6D229"/>
<dbReference type="Gene3D" id="3.40.50.1820">
    <property type="entry name" value="alpha/beta hydrolase"/>
    <property type="match status" value="2"/>
</dbReference>
<keyword evidence="6" id="KW-1185">Reference proteome</keyword>
<accession>A0A2A6D229</accession>
<evidence type="ECO:0000313" key="5">
    <source>
        <dbReference type="EnsemblMetazoa" id="PPA42366.1"/>
    </source>
</evidence>
<dbReference type="SUPFAM" id="SSF53474">
    <property type="entry name" value="alpha/beta-Hydrolases"/>
    <property type="match status" value="1"/>
</dbReference>
<evidence type="ECO:0000256" key="1">
    <source>
        <dbReference type="ARBA" id="ARBA00005964"/>
    </source>
</evidence>
<dbReference type="InterPro" id="IPR029058">
    <property type="entry name" value="AB_hydrolase_fold"/>
</dbReference>